<dbReference type="RefSeq" id="WP_011998514.1">
    <property type="nucleotide sequence ID" value="NC_009776.1"/>
</dbReference>
<evidence type="ECO:0000256" key="3">
    <source>
        <dbReference type="ARBA" id="ARBA00022692"/>
    </source>
</evidence>
<evidence type="ECO:0000259" key="8">
    <source>
        <dbReference type="Pfam" id="PF02687"/>
    </source>
</evidence>
<dbReference type="InterPro" id="IPR003838">
    <property type="entry name" value="ABC3_permease_C"/>
</dbReference>
<reference evidence="10 11" key="1">
    <citation type="journal article" date="2008" name="Genome Biol.">
        <title>A genomic analysis of the archaeal system Ignicoccus hospitalis-Nanoarchaeum equitans.</title>
        <authorList>
            <person name="Podar M."/>
            <person name="Anderson I."/>
            <person name="Makarova K.S."/>
            <person name="Elkins J.G."/>
            <person name="Ivanova N."/>
            <person name="Wall M.A."/>
            <person name="Lykidis A."/>
            <person name="Mavromatis K."/>
            <person name="Sun H."/>
            <person name="Hudson M.E."/>
            <person name="Chen W."/>
            <person name="Deciu C."/>
            <person name="Hutchison D."/>
            <person name="Eads J.R."/>
            <person name="Anderson A."/>
            <person name="Fernandes F."/>
            <person name="Szeto E."/>
            <person name="Lapidus A."/>
            <person name="Kyrpides N.C."/>
            <person name="Saier M.H.Jr."/>
            <person name="Richardson P.M."/>
            <person name="Rachel R."/>
            <person name="Huber H."/>
            <person name="Eisen J.A."/>
            <person name="Koonin E.V."/>
            <person name="Keller M."/>
            <person name="Stetter K.O."/>
        </authorList>
    </citation>
    <scope>NUCLEOTIDE SEQUENCE [LARGE SCALE GENOMIC DNA]</scope>
    <source>
        <strain evidence="11">KIN4/I / DSM 18386 / JCM 14125</strain>
    </source>
</reference>
<dbReference type="KEGG" id="iho:Igni_0479"/>
<feature type="domain" description="MacB-like periplasmic core" evidence="9">
    <location>
        <begin position="21"/>
        <end position="223"/>
    </location>
</feature>
<name>A8A9R0_IGNH4</name>
<sequence>MKYAELFLMSLKDMKSGGLRSLLVVMSVAVGAAALIAFVSQAEGLRVNVERQFRGLAANVIILSARERPFSLEDALAFKAVEGVTDVFGVSVFRAKVSASGKVWILTFVGLNEKAFFSLFPSAKPRLGRFSLAPGTAVEGWQVAKEVLLPPGTVKFQVGKEEYYVTVVGALESLGSSLFGFNPDKSIMVSEELGTRVVGGYNVLYLVAESPSKTKEVLKRVRPLAELMDAEATAPLSLINMYSSAAEFAERFLFMMSMIAFVASGFGIANTMMITVLERRSEIAVMKAIGYSPRDILLYYLFLASSFGVVGGAIGSVIGYFLADAVNKYVNVIGAQLKSYIQAEFLKTAKAYVSPQLVAEAALFSVLTAVVAGLYPAYKASKLDPVEALRGE</sequence>
<dbReference type="Pfam" id="PF12704">
    <property type="entry name" value="MacB_PCD"/>
    <property type="match status" value="1"/>
</dbReference>
<dbReference type="GO" id="GO:0005886">
    <property type="term" value="C:plasma membrane"/>
    <property type="evidence" value="ECO:0007669"/>
    <property type="project" value="UniProtKB-SubCell"/>
</dbReference>
<dbReference type="GeneID" id="5562412"/>
<evidence type="ECO:0000256" key="5">
    <source>
        <dbReference type="ARBA" id="ARBA00023136"/>
    </source>
</evidence>
<evidence type="ECO:0000256" key="4">
    <source>
        <dbReference type="ARBA" id="ARBA00022989"/>
    </source>
</evidence>
<dbReference type="PANTHER" id="PTHR30572">
    <property type="entry name" value="MEMBRANE COMPONENT OF TRANSPORTER-RELATED"/>
    <property type="match status" value="1"/>
</dbReference>
<dbReference type="PANTHER" id="PTHR30572:SF4">
    <property type="entry name" value="ABC TRANSPORTER PERMEASE YTRF"/>
    <property type="match status" value="1"/>
</dbReference>
<accession>A8A9R0</accession>
<dbReference type="Pfam" id="PF02687">
    <property type="entry name" value="FtsX"/>
    <property type="match status" value="1"/>
</dbReference>
<evidence type="ECO:0000256" key="2">
    <source>
        <dbReference type="ARBA" id="ARBA00022475"/>
    </source>
</evidence>
<proteinExistence type="inferred from homology"/>
<evidence type="ECO:0000256" key="6">
    <source>
        <dbReference type="ARBA" id="ARBA00038076"/>
    </source>
</evidence>
<feature type="transmembrane region" description="Helical" evidence="7">
    <location>
        <begin position="297"/>
        <end position="322"/>
    </location>
</feature>
<evidence type="ECO:0000256" key="1">
    <source>
        <dbReference type="ARBA" id="ARBA00004651"/>
    </source>
</evidence>
<dbReference type="HOGENOM" id="CLU_000604_8_0_2"/>
<dbReference type="EMBL" id="CP000816">
    <property type="protein sequence ID" value="ABU81662.1"/>
    <property type="molecule type" value="Genomic_DNA"/>
</dbReference>
<dbReference type="Proteomes" id="UP000000262">
    <property type="component" value="Chromosome"/>
</dbReference>
<dbReference type="STRING" id="453591.Igni_0479"/>
<keyword evidence="4 7" id="KW-1133">Transmembrane helix</keyword>
<comment type="similarity">
    <text evidence="6">Belongs to the ABC-4 integral membrane protein family.</text>
</comment>
<evidence type="ECO:0000313" key="11">
    <source>
        <dbReference type="Proteomes" id="UP000000262"/>
    </source>
</evidence>
<evidence type="ECO:0008006" key="12">
    <source>
        <dbReference type="Google" id="ProtNLM"/>
    </source>
</evidence>
<dbReference type="PhylomeDB" id="A8A9R0"/>
<dbReference type="AlphaFoldDB" id="A8A9R0"/>
<dbReference type="eggNOG" id="arCOG02312">
    <property type="taxonomic scope" value="Archaea"/>
</dbReference>
<feature type="transmembrane region" description="Helical" evidence="7">
    <location>
        <begin position="252"/>
        <end position="277"/>
    </location>
</feature>
<keyword evidence="11" id="KW-1185">Reference proteome</keyword>
<evidence type="ECO:0000256" key="7">
    <source>
        <dbReference type="SAM" id="Phobius"/>
    </source>
</evidence>
<dbReference type="InterPro" id="IPR050250">
    <property type="entry name" value="Macrolide_Exporter_MacB"/>
</dbReference>
<keyword evidence="2" id="KW-1003">Cell membrane</keyword>
<dbReference type="TCDB" id="3.A.1.122.28">
    <property type="family name" value="the atp-binding cassette (abc) superfamily"/>
</dbReference>
<dbReference type="OrthoDB" id="11469at2157"/>
<dbReference type="GO" id="GO:0022857">
    <property type="term" value="F:transmembrane transporter activity"/>
    <property type="evidence" value="ECO:0007669"/>
    <property type="project" value="TreeGrafter"/>
</dbReference>
<gene>
    <name evidence="10" type="ordered locus">Igni_0479</name>
</gene>
<organism evidence="10 11">
    <name type="scientific">Ignicoccus hospitalis (strain KIN4/I / DSM 18386 / JCM 14125)</name>
    <dbReference type="NCBI Taxonomy" id="453591"/>
    <lineage>
        <taxon>Archaea</taxon>
        <taxon>Thermoproteota</taxon>
        <taxon>Thermoprotei</taxon>
        <taxon>Desulfurococcales</taxon>
        <taxon>Desulfurococcaceae</taxon>
        <taxon>Ignicoccus</taxon>
    </lineage>
</organism>
<keyword evidence="5 7" id="KW-0472">Membrane</keyword>
<comment type="subcellular location">
    <subcellularLocation>
        <location evidence="1">Cell membrane</location>
        <topology evidence="1">Multi-pass membrane protein</topology>
    </subcellularLocation>
</comment>
<keyword evidence="3 7" id="KW-0812">Transmembrane</keyword>
<evidence type="ECO:0000313" key="10">
    <source>
        <dbReference type="EMBL" id="ABU81662.1"/>
    </source>
</evidence>
<dbReference type="InterPro" id="IPR025857">
    <property type="entry name" value="MacB_PCD"/>
</dbReference>
<feature type="domain" description="ABC3 transporter permease C-terminal" evidence="8">
    <location>
        <begin position="255"/>
        <end position="385"/>
    </location>
</feature>
<evidence type="ECO:0000259" key="9">
    <source>
        <dbReference type="Pfam" id="PF12704"/>
    </source>
</evidence>
<protein>
    <recommendedName>
        <fullName evidence="12">ABC3 transporter permease protein domain-containing protein</fullName>
    </recommendedName>
</protein>
<feature type="transmembrane region" description="Helical" evidence="7">
    <location>
        <begin position="357"/>
        <end position="378"/>
    </location>
</feature>